<dbReference type="GO" id="GO:0016020">
    <property type="term" value="C:membrane"/>
    <property type="evidence" value="ECO:0007669"/>
    <property type="project" value="UniProtKB-SubCell"/>
</dbReference>
<feature type="transmembrane region" description="Helical" evidence="8">
    <location>
        <begin position="309"/>
        <end position="329"/>
    </location>
</feature>
<keyword evidence="6" id="KW-0479">Metal-binding</keyword>
<feature type="region of interest" description="Disordered" evidence="7">
    <location>
        <begin position="105"/>
        <end position="129"/>
    </location>
</feature>
<dbReference type="GO" id="GO:0006882">
    <property type="term" value="P:intracellular zinc ion homeostasis"/>
    <property type="evidence" value="ECO:0007669"/>
    <property type="project" value="TreeGrafter"/>
</dbReference>
<name>F2TS23_AJEDA</name>
<dbReference type="GO" id="GO:0046872">
    <property type="term" value="F:metal ion binding"/>
    <property type="evidence" value="ECO:0007669"/>
    <property type="project" value="UniProtKB-KW"/>
</dbReference>
<dbReference type="InterPro" id="IPR004254">
    <property type="entry name" value="AdipoR/HlyIII-related"/>
</dbReference>
<keyword evidence="5 8" id="KW-0472">Membrane</keyword>
<dbReference type="HOGENOM" id="CLU_023075_2_1_1"/>
<dbReference type="OrthoDB" id="529367at2759"/>
<organism evidence="9">
    <name type="scientific">Ajellomyces dermatitidis (strain ATCC 18188 / CBS 674.68)</name>
    <name type="common">Blastomyces dermatitidis</name>
    <dbReference type="NCBI Taxonomy" id="653446"/>
    <lineage>
        <taxon>Eukaryota</taxon>
        <taxon>Fungi</taxon>
        <taxon>Dikarya</taxon>
        <taxon>Ascomycota</taxon>
        <taxon>Pezizomycotina</taxon>
        <taxon>Eurotiomycetes</taxon>
        <taxon>Eurotiomycetidae</taxon>
        <taxon>Onygenales</taxon>
        <taxon>Ajellomycetaceae</taxon>
        <taxon>Blastomyces</taxon>
    </lineage>
</organism>
<dbReference type="Pfam" id="PF03006">
    <property type="entry name" value="HlyIII"/>
    <property type="match status" value="1"/>
</dbReference>
<feature type="compositionally biased region" description="Polar residues" evidence="7">
    <location>
        <begin position="113"/>
        <end position="127"/>
    </location>
</feature>
<reference evidence="9" key="1">
    <citation type="submission" date="2010-03" db="EMBL/GenBank/DDBJ databases">
        <title>Annotation of Blastomyces dermatitidis strain ATCC 18188.</title>
        <authorList>
            <consortium name="The Broad Institute Genome Sequencing Platform"/>
            <consortium name="Broad Institute Genome Sequencing Center for Infectious Disease."/>
            <person name="Cuomo C."/>
            <person name="Klein B."/>
            <person name="Sullivan T."/>
            <person name="Heitman J."/>
            <person name="Young S."/>
            <person name="Zeng Q."/>
            <person name="Gargeya S."/>
            <person name="Alvarado L."/>
            <person name="Berlin A.M."/>
            <person name="Chapman S.B."/>
            <person name="Chen Z."/>
            <person name="Freedman E."/>
            <person name="Gellesch M."/>
            <person name="Goldberg J."/>
            <person name="Griggs A."/>
            <person name="Gujja S."/>
            <person name="Heilman E."/>
            <person name="Heiman D."/>
            <person name="Howarth C."/>
            <person name="Mehta T."/>
            <person name="Neiman D."/>
            <person name="Pearson M."/>
            <person name="Roberts A."/>
            <person name="Saif S."/>
            <person name="Shea T."/>
            <person name="Shenoy N."/>
            <person name="Sisk P."/>
            <person name="Stolte C."/>
            <person name="Sykes S."/>
            <person name="White J."/>
            <person name="Yandava C."/>
            <person name="Haas B."/>
            <person name="Nusbaum C."/>
            <person name="Birren B."/>
        </authorList>
    </citation>
    <scope>NUCLEOTIDE SEQUENCE [LARGE SCALE GENOMIC DNA]</scope>
    <source>
        <strain evidence="9">ATCC 18188</strain>
    </source>
</reference>
<dbReference type="AlphaFoldDB" id="F2TS23"/>
<gene>
    <name evidence="9" type="ORF">BDDG_08981</name>
</gene>
<comment type="similarity">
    <text evidence="2">Belongs to the ADIPOR family.</text>
</comment>
<keyword evidence="6" id="KW-0862">Zinc</keyword>
<evidence type="ECO:0000313" key="9">
    <source>
        <dbReference type="EMBL" id="EGE86036.2"/>
    </source>
</evidence>
<dbReference type="GO" id="GO:0038023">
    <property type="term" value="F:signaling receptor activity"/>
    <property type="evidence" value="ECO:0007669"/>
    <property type="project" value="TreeGrafter"/>
</dbReference>
<feature type="binding site" evidence="6">
    <location>
        <position position="378"/>
    </location>
    <ligand>
        <name>Zn(2+)</name>
        <dbReference type="ChEBI" id="CHEBI:29105"/>
    </ligand>
</feature>
<dbReference type="EMBL" id="GG749513">
    <property type="protein sequence ID" value="EGE86036.2"/>
    <property type="molecule type" value="Genomic_DNA"/>
</dbReference>
<evidence type="ECO:0000256" key="7">
    <source>
        <dbReference type="SAM" id="MobiDB-lite"/>
    </source>
</evidence>
<dbReference type="Proteomes" id="UP000007802">
    <property type="component" value="Unassembled WGS sequence"/>
</dbReference>
<accession>F2TS23</accession>
<feature type="binding site" evidence="6">
    <location>
        <position position="232"/>
    </location>
    <ligand>
        <name>Zn(2+)</name>
        <dbReference type="ChEBI" id="CHEBI:29105"/>
    </ligand>
</feature>
<dbReference type="PANTHER" id="PTHR20855:SF52">
    <property type="entry name" value="ADIPONECTIN RECEPTOR PROTEIN"/>
    <property type="match status" value="1"/>
</dbReference>
<evidence type="ECO:0000256" key="2">
    <source>
        <dbReference type="ARBA" id="ARBA00007018"/>
    </source>
</evidence>
<protein>
    <submittedName>
        <fullName evidence="9">Hemolysin-III channel protein Izh2</fullName>
    </submittedName>
</protein>
<feature type="transmembrane region" description="Helical" evidence="8">
    <location>
        <begin position="251"/>
        <end position="269"/>
    </location>
</feature>
<sequence length="430" mass="48070">MSGCCCFLVLMKSHFQPPANNLSLYPSTAATMKVRRCSKQTFGETFNTESSSFVRQTKKKGRKKPGFFTLAGIGNGALVDLFAVIIYNLQAPPLMTLYQRLSPARSEGDRTGSSKGTTPLKQQNPAQKPQLLRASELPSWYAHNTYLLTGYRPITGSVRLCIDSLRTLHNETVNIYSHLLPAAIALASNAILHLYFRARYPDEAVLALQHRLAVHIYLTTSVLCFGISSAYHTLLCHSEEYAGLWGRMDYVAILLQTIGSFVSGIYVTFDCEPGLRRVYWTMTLALGTLSAIIVVSPKFQSSRWRMLRLATFVATGLSGLLPIIHAACIYPYAEWSPRAGLGYYLLEGLALIVGTLFYATHFPESWTPEKFDIWGASHQIFHLFVVLSAGIHIWTLFSVLDWIYANPRPAKSAVGQIRMSRPNPHKPRRL</sequence>
<feature type="transmembrane region" description="Helical" evidence="8">
    <location>
        <begin position="175"/>
        <end position="196"/>
    </location>
</feature>
<proteinExistence type="inferred from homology"/>
<feature type="binding site" evidence="6">
    <location>
        <position position="382"/>
    </location>
    <ligand>
        <name>Zn(2+)</name>
        <dbReference type="ChEBI" id="CHEBI:29105"/>
    </ligand>
</feature>
<evidence type="ECO:0000256" key="8">
    <source>
        <dbReference type="SAM" id="Phobius"/>
    </source>
</evidence>
<keyword evidence="4 8" id="KW-1133">Transmembrane helix</keyword>
<evidence type="ECO:0000256" key="5">
    <source>
        <dbReference type="ARBA" id="ARBA00023136"/>
    </source>
</evidence>
<evidence type="ECO:0000256" key="3">
    <source>
        <dbReference type="ARBA" id="ARBA00022692"/>
    </source>
</evidence>
<dbReference type="PANTHER" id="PTHR20855">
    <property type="entry name" value="ADIPOR/PROGESTIN RECEPTOR-RELATED"/>
    <property type="match status" value="1"/>
</dbReference>
<feature type="transmembrane region" description="Helical" evidence="8">
    <location>
        <begin position="278"/>
        <end position="297"/>
    </location>
</feature>
<comment type="subcellular location">
    <subcellularLocation>
        <location evidence="1">Membrane</location>
        <topology evidence="1">Multi-pass membrane protein</topology>
    </subcellularLocation>
</comment>
<feature type="transmembrane region" description="Helical" evidence="8">
    <location>
        <begin position="67"/>
        <end position="89"/>
    </location>
</feature>
<evidence type="ECO:0000256" key="6">
    <source>
        <dbReference type="PIRSR" id="PIRSR604254-1"/>
    </source>
</evidence>
<evidence type="ECO:0000256" key="1">
    <source>
        <dbReference type="ARBA" id="ARBA00004141"/>
    </source>
</evidence>
<feature type="transmembrane region" description="Helical" evidence="8">
    <location>
        <begin position="380"/>
        <end position="404"/>
    </location>
</feature>
<feature type="transmembrane region" description="Helical" evidence="8">
    <location>
        <begin position="212"/>
        <end position="231"/>
    </location>
</feature>
<keyword evidence="3 8" id="KW-0812">Transmembrane</keyword>
<feature type="transmembrane region" description="Helical" evidence="8">
    <location>
        <begin position="341"/>
        <end position="360"/>
    </location>
</feature>
<evidence type="ECO:0000256" key="4">
    <source>
        <dbReference type="ARBA" id="ARBA00022989"/>
    </source>
</evidence>